<evidence type="ECO:0000256" key="1">
    <source>
        <dbReference type="ARBA" id="ARBA00022741"/>
    </source>
</evidence>
<dbReference type="InterPro" id="IPR000700">
    <property type="entry name" value="PAS-assoc_C"/>
</dbReference>
<dbReference type="Pfam" id="PF25601">
    <property type="entry name" value="AAA_lid_14"/>
    <property type="match status" value="1"/>
</dbReference>
<dbReference type="SUPFAM" id="SSF52540">
    <property type="entry name" value="P-loop containing nucleoside triphosphate hydrolases"/>
    <property type="match status" value="1"/>
</dbReference>
<evidence type="ECO:0000256" key="4">
    <source>
        <dbReference type="ARBA" id="ARBA00023125"/>
    </source>
</evidence>
<dbReference type="InterPro" id="IPR000014">
    <property type="entry name" value="PAS"/>
</dbReference>
<dbReference type="Gene3D" id="1.10.8.60">
    <property type="match status" value="1"/>
</dbReference>
<proteinExistence type="predicted"/>
<dbReference type="InterPro" id="IPR027417">
    <property type="entry name" value="P-loop_NTPase"/>
</dbReference>
<dbReference type="NCBIfam" id="TIGR00229">
    <property type="entry name" value="sensory_box"/>
    <property type="match status" value="1"/>
</dbReference>
<evidence type="ECO:0000259" key="9">
    <source>
        <dbReference type="PROSITE" id="PS50113"/>
    </source>
</evidence>
<dbReference type="PROSITE" id="PS00688">
    <property type="entry name" value="SIGMA54_INTERACT_3"/>
    <property type="match status" value="1"/>
</dbReference>
<dbReference type="OrthoDB" id="9771372at2"/>
<dbReference type="PROSITE" id="PS50045">
    <property type="entry name" value="SIGMA54_INTERACT_4"/>
    <property type="match status" value="1"/>
</dbReference>
<sequence length="560" mass="64385">MTSVDFLDDSFAFCFQSDWQDMARQMNTDALFIMDKGQTITGVVLRECPEELQTIGICTTEEIETRDAEWDQYEQWAMVNQQGVVLGWVKTSELYRHFFRVYKERQANYSLELEAVFNTSYDMFYISDGKGMTQRVSRSSERLYGYSPEDLVGKSIYDLEQSGVFQPSITRLVLERNEKVQVIQSTRMGGRLMVIGTPVKDEHGNIVRVINFSRDITEEKRLQEELENARGLLEGYRQELRKWSELTEQDGEFITKSEQIRQVVILAGKLAEVDSTVLILGESGVGKEVVASYIHNNSQRKEKPFIKINCSAIPEHLLESELFGYEKGAFTGATKEGKPGLFELANEGTLVLDEIGELPLSLQAKLLRVLQEHELVRIGGTKPIKIDVRIIAATNRNLQEETRLGRFREDLYYRLNVVPVNIPPLRERKDDILPLLLFFKDKFNSKYKKTKTFSQEALECLQAYKWPGNVRELQNIVERLIVITDQEVIEVAHLPEMVHPIPHAHARLSVNEILPLKEAIAILEKQLLKMARDKYKTTTRIAEALQVDQSTISRKLSRIK</sequence>
<dbReference type="Pfam" id="PF00158">
    <property type="entry name" value="Sigma54_activat"/>
    <property type="match status" value="1"/>
</dbReference>
<feature type="domain" description="PAC" evidence="9">
    <location>
        <begin position="176"/>
        <end position="228"/>
    </location>
</feature>
<keyword evidence="4" id="KW-0238">DNA-binding</keyword>
<dbReference type="InterPro" id="IPR035965">
    <property type="entry name" value="PAS-like_dom_sf"/>
</dbReference>
<dbReference type="GO" id="GO:0006355">
    <property type="term" value="P:regulation of DNA-templated transcription"/>
    <property type="evidence" value="ECO:0007669"/>
    <property type="project" value="InterPro"/>
</dbReference>
<dbReference type="PANTHER" id="PTHR32071">
    <property type="entry name" value="TRANSCRIPTIONAL REGULATORY PROTEIN"/>
    <property type="match status" value="1"/>
</dbReference>
<dbReference type="InterPro" id="IPR058031">
    <property type="entry name" value="AAA_lid_NorR"/>
</dbReference>
<keyword evidence="3" id="KW-0805">Transcription regulation</keyword>
<evidence type="ECO:0000313" key="13">
    <source>
        <dbReference type="Proteomes" id="UP000319578"/>
    </source>
</evidence>
<dbReference type="Proteomes" id="UP000319578">
    <property type="component" value="Unassembled WGS sequence"/>
</dbReference>
<evidence type="ECO:0000256" key="6">
    <source>
        <dbReference type="SAM" id="Coils"/>
    </source>
</evidence>
<evidence type="ECO:0000259" key="8">
    <source>
        <dbReference type="PROSITE" id="PS50112"/>
    </source>
</evidence>
<dbReference type="GO" id="GO:0005524">
    <property type="term" value="F:ATP binding"/>
    <property type="evidence" value="ECO:0007669"/>
    <property type="project" value="UniProtKB-KW"/>
</dbReference>
<evidence type="ECO:0000313" key="11">
    <source>
        <dbReference type="EMBL" id="KNB69171.1"/>
    </source>
</evidence>
<dbReference type="PROSITE" id="PS00676">
    <property type="entry name" value="SIGMA54_INTERACT_2"/>
    <property type="match status" value="1"/>
</dbReference>
<keyword evidence="1" id="KW-0547">Nucleotide-binding</keyword>
<dbReference type="InterPro" id="IPR025944">
    <property type="entry name" value="Sigma_54_int_dom_CS"/>
</dbReference>
<dbReference type="CDD" id="cd00009">
    <property type="entry name" value="AAA"/>
    <property type="match status" value="1"/>
</dbReference>
<reference evidence="10 13" key="3">
    <citation type="submission" date="2019-06" db="EMBL/GenBank/DDBJ databases">
        <title>Whole genome shotgun sequence of Brevibacillus reuszeri NBRC 15719.</title>
        <authorList>
            <person name="Hosoyama A."/>
            <person name="Uohara A."/>
            <person name="Ohji S."/>
            <person name="Ichikawa N."/>
        </authorList>
    </citation>
    <scope>NUCLEOTIDE SEQUENCE [LARGE SCALE GENOMIC DNA]</scope>
    <source>
        <strain evidence="10 13">NBRC 15719</strain>
    </source>
</reference>
<evidence type="ECO:0000256" key="2">
    <source>
        <dbReference type="ARBA" id="ARBA00022840"/>
    </source>
</evidence>
<dbReference type="InterPro" id="IPR025943">
    <property type="entry name" value="Sigma_54_int_dom_ATP-bd_2"/>
</dbReference>
<dbReference type="Proteomes" id="UP000036834">
    <property type="component" value="Unassembled WGS sequence"/>
</dbReference>
<keyword evidence="13" id="KW-1185">Reference proteome</keyword>
<evidence type="ECO:0000313" key="12">
    <source>
        <dbReference type="Proteomes" id="UP000036834"/>
    </source>
</evidence>
<dbReference type="InterPro" id="IPR003593">
    <property type="entry name" value="AAA+_ATPase"/>
</dbReference>
<dbReference type="EMBL" id="BJON01000022">
    <property type="protein sequence ID" value="GED71706.1"/>
    <property type="molecule type" value="Genomic_DNA"/>
</dbReference>
<dbReference type="Gene3D" id="1.10.10.60">
    <property type="entry name" value="Homeodomain-like"/>
    <property type="match status" value="1"/>
</dbReference>
<dbReference type="InterPro" id="IPR009057">
    <property type="entry name" value="Homeodomain-like_sf"/>
</dbReference>
<reference evidence="12" key="1">
    <citation type="submission" date="2015-07" db="EMBL/GenBank/DDBJ databases">
        <title>Genome sequencing project for genomic taxonomy and phylogenomics of Bacillus-like bacteria.</title>
        <authorList>
            <person name="Liu B."/>
            <person name="Wang J."/>
            <person name="Zhu Y."/>
            <person name="Liu G."/>
            <person name="Chen Q."/>
            <person name="Chen Z."/>
            <person name="Lan J."/>
            <person name="Che J."/>
            <person name="Ge C."/>
            <person name="Shi H."/>
            <person name="Pan Z."/>
            <person name="Liu X."/>
        </authorList>
    </citation>
    <scope>NUCLEOTIDE SEQUENCE [LARGE SCALE GENOMIC DNA]</scope>
    <source>
        <strain evidence="12">DSM 9887</strain>
    </source>
</reference>
<dbReference type="Pfam" id="PF13426">
    <property type="entry name" value="PAS_9"/>
    <property type="match status" value="1"/>
</dbReference>
<dbReference type="SMART" id="SM00091">
    <property type="entry name" value="PAS"/>
    <property type="match status" value="1"/>
</dbReference>
<dbReference type="EMBL" id="LGIQ01000011">
    <property type="protein sequence ID" value="KNB69171.1"/>
    <property type="molecule type" value="Genomic_DNA"/>
</dbReference>
<dbReference type="InterPro" id="IPR002078">
    <property type="entry name" value="Sigma_54_int"/>
</dbReference>
<evidence type="ECO:0000256" key="3">
    <source>
        <dbReference type="ARBA" id="ARBA00023015"/>
    </source>
</evidence>
<feature type="domain" description="PAS" evidence="8">
    <location>
        <begin position="109"/>
        <end position="159"/>
    </location>
</feature>
<dbReference type="SUPFAM" id="SSF55785">
    <property type="entry name" value="PYP-like sensor domain (PAS domain)"/>
    <property type="match status" value="1"/>
</dbReference>
<name>A0A0K9YKG3_9BACL</name>
<dbReference type="PATRIC" id="fig|54915.3.peg.4133"/>
<protein>
    <submittedName>
        <fullName evidence="10">PAS domain-containing protein</fullName>
    </submittedName>
    <submittedName>
        <fullName evidence="11">Sigma-54 specific transcriptional regulator</fullName>
    </submittedName>
</protein>
<dbReference type="CDD" id="cd00130">
    <property type="entry name" value="PAS"/>
    <property type="match status" value="1"/>
</dbReference>
<dbReference type="AlphaFoldDB" id="A0A0K9YKG3"/>
<dbReference type="GO" id="GO:0003677">
    <property type="term" value="F:DNA binding"/>
    <property type="evidence" value="ECO:0007669"/>
    <property type="project" value="UniProtKB-KW"/>
</dbReference>
<dbReference type="PROSITE" id="PS50112">
    <property type="entry name" value="PAS"/>
    <property type="match status" value="1"/>
</dbReference>
<reference evidence="11" key="2">
    <citation type="submission" date="2015-07" db="EMBL/GenBank/DDBJ databases">
        <title>MeaNS - Measles Nucleotide Surveillance Program.</title>
        <authorList>
            <person name="Tran T."/>
            <person name="Druce J."/>
        </authorList>
    </citation>
    <scope>NUCLEOTIDE SEQUENCE</scope>
    <source>
        <strain evidence="11">DSM 9887</strain>
    </source>
</reference>
<dbReference type="SMART" id="SM00382">
    <property type="entry name" value="AAA"/>
    <property type="match status" value="1"/>
</dbReference>
<accession>A0A0K9YKG3</accession>
<keyword evidence="6" id="KW-0175">Coiled coil</keyword>
<keyword evidence="2" id="KW-0067">ATP-binding</keyword>
<evidence type="ECO:0000259" key="7">
    <source>
        <dbReference type="PROSITE" id="PS50045"/>
    </source>
</evidence>
<dbReference type="FunFam" id="3.40.50.300:FF:000006">
    <property type="entry name" value="DNA-binding transcriptional regulator NtrC"/>
    <property type="match status" value="1"/>
</dbReference>
<organism evidence="11 12">
    <name type="scientific">Brevibacillus reuszeri</name>
    <dbReference type="NCBI Taxonomy" id="54915"/>
    <lineage>
        <taxon>Bacteria</taxon>
        <taxon>Bacillati</taxon>
        <taxon>Bacillota</taxon>
        <taxon>Bacilli</taxon>
        <taxon>Bacillales</taxon>
        <taxon>Paenibacillaceae</taxon>
        <taxon>Brevibacillus</taxon>
    </lineage>
</organism>
<evidence type="ECO:0000256" key="5">
    <source>
        <dbReference type="ARBA" id="ARBA00023163"/>
    </source>
</evidence>
<gene>
    <name evidence="11" type="ORF">ADS79_24920</name>
    <name evidence="10" type="ORF">BRE01_54080</name>
</gene>
<dbReference type="PROSITE" id="PS50113">
    <property type="entry name" value="PAC"/>
    <property type="match status" value="1"/>
</dbReference>
<keyword evidence="5" id="KW-0804">Transcription</keyword>
<feature type="coiled-coil region" evidence="6">
    <location>
        <begin position="219"/>
        <end position="246"/>
    </location>
</feature>
<dbReference type="Gene3D" id="3.30.450.20">
    <property type="entry name" value="PAS domain"/>
    <property type="match status" value="1"/>
</dbReference>
<dbReference type="PANTHER" id="PTHR32071:SF121">
    <property type="entry name" value="SIGMA L-DEPENDENT TRANSCRIPTIONAL REGULATOR YQIR-RELATED"/>
    <property type="match status" value="1"/>
</dbReference>
<feature type="domain" description="Sigma-54 factor interaction" evidence="7">
    <location>
        <begin position="253"/>
        <end position="482"/>
    </location>
</feature>
<evidence type="ECO:0000313" key="10">
    <source>
        <dbReference type="EMBL" id="GED71706.1"/>
    </source>
</evidence>
<dbReference type="RefSeq" id="WP_049741164.1">
    <property type="nucleotide sequence ID" value="NZ_BJON01000022.1"/>
</dbReference>
<dbReference type="PROSITE" id="PS00675">
    <property type="entry name" value="SIGMA54_INTERACT_1"/>
    <property type="match status" value="1"/>
</dbReference>
<dbReference type="InterPro" id="IPR025662">
    <property type="entry name" value="Sigma_54_int_dom_ATP-bd_1"/>
</dbReference>
<dbReference type="SUPFAM" id="SSF46689">
    <property type="entry name" value="Homeodomain-like"/>
    <property type="match status" value="1"/>
</dbReference>
<dbReference type="STRING" id="54915.ADS79_24920"/>
<dbReference type="Gene3D" id="3.40.50.300">
    <property type="entry name" value="P-loop containing nucleotide triphosphate hydrolases"/>
    <property type="match status" value="1"/>
</dbReference>
<comment type="caution">
    <text evidence="11">The sequence shown here is derived from an EMBL/GenBank/DDBJ whole genome shotgun (WGS) entry which is preliminary data.</text>
</comment>